<organism evidence="1 2">
    <name type="scientific">Aspergillus oryzae</name>
    <name type="common">Yellow koji mold</name>
    <dbReference type="NCBI Taxonomy" id="5062"/>
    <lineage>
        <taxon>Eukaryota</taxon>
        <taxon>Fungi</taxon>
        <taxon>Dikarya</taxon>
        <taxon>Ascomycota</taxon>
        <taxon>Pezizomycotina</taxon>
        <taxon>Eurotiomycetes</taxon>
        <taxon>Eurotiomycetidae</taxon>
        <taxon>Eurotiales</taxon>
        <taxon>Aspergillaceae</taxon>
        <taxon>Aspergillus</taxon>
        <taxon>Aspergillus subgen. Circumdati</taxon>
    </lineage>
</organism>
<dbReference type="AlphaFoldDB" id="A0AAN5C0D3"/>
<evidence type="ECO:0000313" key="2">
    <source>
        <dbReference type="Proteomes" id="UP001165205"/>
    </source>
</evidence>
<accession>A0AAN5C0D3</accession>
<sequence>MVPKRKSGLVGGFGAQPPCSYRASLTPACGRASCSSYIASFRPRNPLLLRTPEELEDDVHKFYDRNNLKDVVDLELLVKGARIAQEPDNLYTLSLTPAEFKAIKDEKESGFWQQSKDLKVTILTTACAAITQYVRLAGSHIIFRLQLTNSYRGWQQSTINAGSEGWKHDLSPQGEDWTQSHLLLGGFIDAAPWLSGSIM</sequence>
<reference evidence="1" key="1">
    <citation type="submission" date="2023-04" db="EMBL/GenBank/DDBJ databases">
        <title>Aspergillus oryzae NBRC 4228.</title>
        <authorList>
            <person name="Ichikawa N."/>
            <person name="Sato H."/>
            <person name="Tonouchi N."/>
        </authorList>
    </citation>
    <scope>NUCLEOTIDE SEQUENCE</scope>
    <source>
        <strain evidence="1">NBRC 4228</strain>
    </source>
</reference>
<gene>
    <name evidence="1" type="ORF">Aory04_000828200</name>
</gene>
<comment type="caution">
    <text evidence="1">The sequence shown here is derived from an EMBL/GenBank/DDBJ whole genome shotgun (WGS) entry which is preliminary data.</text>
</comment>
<dbReference type="EMBL" id="BSYA01000103">
    <property type="protein sequence ID" value="GMG32580.1"/>
    <property type="molecule type" value="Genomic_DNA"/>
</dbReference>
<protein>
    <submittedName>
        <fullName evidence="1">Unnamed protein product</fullName>
    </submittedName>
</protein>
<proteinExistence type="predicted"/>
<evidence type="ECO:0000313" key="1">
    <source>
        <dbReference type="EMBL" id="GMG32580.1"/>
    </source>
</evidence>
<dbReference type="Proteomes" id="UP001165205">
    <property type="component" value="Unassembled WGS sequence"/>
</dbReference>
<name>A0AAN5C0D3_ASPOZ</name>